<dbReference type="PANTHER" id="PTHR43408">
    <property type="entry name" value="FMN REDUCTASE (NADPH)"/>
    <property type="match status" value="1"/>
</dbReference>
<dbReference type="SUPFAM" id="SSF52218">
    <property type="entry name" value="Flavoproteins"/>
    <property type="match status" value="1"/>
</dbReference>
<dbReference type="EC" id="1.5.1.38" evidence="5"/>
<protein>
    <submittedName>
        <fullName evidence="5">NADPH-dependent FMN reductase</fullName>
        <ecNumber evidence="5">1.5.1.38</ecNumber>
    </submittedName>
</protein>
<dbReference type="InterPro" id="IPR005025">
    <property type="entry name" value="FMN_Rdtase-like_dom"/>
</dbReference>
<dbReference type="AlphaFoldDB" id="A0A9J6Z8V7"/>
<dbReference type="Gene3D" id="3.40.50.360">
    <property type="match status" value="1"/>
</dbReference>
<feature type="domain" description="NADPH-dependent FMN reductase-like" evidence="4">
    <location>
        <begin position="3"/>
        <end position="144"/>
    </location>
</feature>
<dbReference type="InterPro" id="IPR029039">
    <property type="entry name" value="Flavoprotein-like_sf"/>
</dbReference>
<dbReference type="GO" id="GO:0052873">
    <property type="term" value="F:FMN reductase (NADPH) activity"/>
    <property type="evidence" value="ECO:0007669"/>
    <property type="project" value="UniProtKB-EC"/>
</dbReference>
<evidence type="ECO:0000256" key="2">
    <source>
        <dbReference type="ARBA" id="ARBA00022643"/>
    </source>
</evidence>
<keyword evidence="2" id="KW-0288">FMN</keyword>
<organism evidence="5 6">
    <name type="scientific">Candidatus Pristimantibacillus lignocellulolyticus</name>
    <dbReference type="NCBI Taxonomy" id="2994561"/>
    <lineage>
        <taxon>Bacteria</taxon>
        <taxon>Bacillati</taxon>
        <taxon>Bacillota</taxon>
        <taxon>Bacilli</taxon>
        <taxon>Bacillales</taxon>
        <taxon>Paenibacillaceae</taxon>
        <taxon>Candidatus Pristimantibacillus</taxon>
    </lineage>
</organism>
<dbReference type="KEGG" id="plig:NAG76_11360"/>
<gene>
    <name evidence="5" type="primary">ssuE</name>
    <name evidence="5" type="ORF">NAG76_11360</name>
</gene>
<accession>A0A9J6Z8V7</accession>
<dbReference type="PANTHER" id="PTHR43408:SF1">
    <property type="entry name" value="FMN REDUCTASE (NADPH)"/>
    <property type="match status" value="1"/>
</dbReference>
<evidence type="ECO:0000259" key="4">
    <source>
        <dbReference type="Pfam" id="PF03358"/>
    </source>
</evidence>
<evidence type="ECO:0000313" key="5">
    <source>
        <dbReference type="EMBL" id="URN92498.1"/>
    </source>
</evidence>
<dbReference type="NCBIfam" id="TIGR03567">
    <property type="entry name" value="FMN_reduc_SsuE"/>
    <property type="match status" value="1"/>
</dbReference>
<dbReference type="GO" id="GO:0046306">
    <property type="term" value="P:alkanesulfonate catabolic process"/>
    <property type="evidence" value="ECO:0007669"/>
    <property type="project" value="InterPro"/>
</dbReference>
<keyword evidence="3 5" id="KW-0560">Oxidoreductase</keyword>
<sequence length="185" mass="20372">MSKIVIISGSPTDNSRLFALTDHVTNQLEVEGHEVKHINVSELPADALVRANFRNSEIIAANELVAQADAIIIASPVYKAAYTGILKAYLDLLPQKGFENKITLPLFIGGTLAHLLAIEYSLKPLVHILGGYTILPGVFAIDEWVDRLEEGGYHLKESLVDRLTLATNQLHEQLLKLQLNVTVLQ</sequence>
<proteinExistence type="predicted"/>
<evidence type="ECO:0000256" key="1">
    <source>
        <dbReference type="ARBA" id="ARBA00022630"/>
    </source>
</evidence>
<dbReference type="Pfam" id="PF03358">
    <property type="entry name" value="FMN_red"/>
    <property type="match status" value="1"/>
</dbReference>
<reference evidence="5" key="1">
    <citation type="submission" date="2022-05" db="EMBL/GenBank/DDBJ databases">
        <title>Novel bacterial taxa in a minimal lignocellulolytic consortium and its capacity to transform plastics disclosed by genome-resolved metagenomics.</title>
        <authorList>
            <person name="Rodriguez C.A.D."/>
            <person name="Diaz-Garcia L."/>
            <person name="Herrera K."/>
            <person name="Tarazona N.A."/>
            <person name="Sproer C."/>
            <person name="Overmann J."/>
            <person name="Jimenez D.J."/>
        </authorList>
    </citation>
    <scope>NUCLEOTIDE SEQUENCE</scope>
    <source>
        <strain evidence="5">MAG5</strain>
    </source>
</reference>
<name>A0A9J6Z8V7_9BACL</name>
<dbReference type="Proteomes" id="UP001056756">
    <property type="component" value="Chromosome"/>
</dbReference>
<dbReference type="InterPro" id="IPR020048">
    <property type="entry name" value="NADPH-dep_FMN_reduc_SsuE"/>
</dbReference>
<keyword evidence="1" id="KW-0285">Flavoprotein</keyword>
<dbReference type="EMBL" id="CP097899">
    <property type="protein sequence ID" value="URN92498.1"/>
    <property type="molecule type" value="Genomic_DNA"/>
</dbReference>
<evidence type="ECO:0000313" key="6">
    <source>
        <dbReference type="Proteomes" id="UP001056756"/>
    </source>
</evidence>
<dbReference type="InterPro" id="IPR051814">
    <property type="entry name" value="NAD(P)H-dep_FMN_reductase"/>
</dbReference>
<evidence type="ECO:0000256" key="3">
    <source>
        <dbReference type="ARBA" id="ARBA00023002"/>
    </source>
</evidence>